<proteinExistence type="predicted"/>
<dbReference type="EMBL" id="JANRMS010000289">
    <property type="protein sequence ID" value="KAJ3542537.1"/>
    <property type="molecule type" value="Genomic_DNA"/>
</dbReference>
<comment type="caution">
    <text evidence="1">The sequence shown here is derived from an EMBL/GenBank/DDBJ whole genome shotgun (WGS) entry which is preliminary data.</text>
</comment>
<reference evidence="1" key="1">
    <citation type="submission" date="2022-08" db="EMBL/GenBank/DDBJ databases">
        <title>Genome Sequence of Fusarium decemcellulare.</title>
        <authorList>
            <person name="Buettner E."/>
        </authorList>
    </citation>
    <scope>NUCLEOTIDE SEQUENCE</scope>
    <source>
        <strain evidence="1">Babe19</strain>
    </source>
</reference>
<gene>
    <name evidence="1" type="ORF">NM208_g4044</name>
</gene>
<evidence type="ECO:0000313" key="1">
    <source>
        <dbReference type="EMBL" id="KAJ3542537.1"/>
    </source>
</evidence>
<sequence>MPPSKDEGGVSPSFDLNTEIPNPDTTGTIRKDTPGSVSFLDNLDVSMFDVSSIDFSEVLDAPWLNVHAPMDDMVPVGDNSHWPSGIFIGETSEHDPHVESGLSQEELSALLLPFPSPAESGVATLEAPEPEPMDLNSASNVPLLPDESTVGEAQPMINQQDVLGGFEITLHQHLGLQFSEAREIADGGAELLGSRHHDVPSGPSSFRGPYDGTHNVPATSTTVHGVSSMQALEVLGTGHSATNSYPPPIFPQQRPLVPRKRGGRHGRLTEDQRKRQRTARLTGVCIRCKYLNKSCYGGFPCEACQTVRKPRLFRGPCTKAQFLEIIQAGSFFLRMSVYEDMILDRLDERTVSNMMDISLIKHCFFGPLVVKVLGQECRVCFQLGANFLHLLGFSGPADQFQKPDSSIATQLFRALVKLAPQGNLIEFPYEFKGSQRVHWTLVASSFCSGKRLFLSQSNEAGDDVNAVPLCFDDSLKDDAKELEKTLIWLSCRYGELCLFHHIQETCNQLAQKATPDVNLVYCIFIILRVSIANDKLENSLRTCDDPHRLNMAKEYFDRRKRVRMALWAYASIVISNVPSWTNFWEDLPWSVDIFREPKVLKRFAESLDNFDDEAYEACKSVFNSKKAIFQRLSFADELHSHENYAEDQDFIENFWARILTNTPDGVEQLRYVLSGNSSGSADEVTQYELDEAERVFLPKTEKDRKVAIRRVFGKLISLWEIPMSSGETINPATFQWLVSAIKLFQLRLSLGVLQIQGASAIAQDHEHLLIPSGDELRECMHTSECIKASKRWQELTHIFGDGILLSGNRNRDSHCFLDIPTLVEHGDDAAFSNLKMLLHLKGSWLKSMCAKLSGLVRALRKLPCPGKDLRRVREFYMQVHNATVEAFGMDPLPDAHNSSHKTELSVFMLIAIEGFMPARWKVSKRHKITWDIFMDVVHQIKVETLENKFTFVRESHVQMITRALELVKKRFMARYVDTLRGNGMDLEDAAVDMAERMSLLASGFIAFMGRKRFSSERLPELPEDLIPTELFGFIFAD</sequence>
<evidence type="ECO:0000313" key="2">
    <source>
        <dbReference type="Proteomes" id="UP001148629"/>
    </source>
</evidence>
<name>A0ACC1SM71_9HYPO</name>
<organism evidence="1 2">
    <name type="scientific">Fusarium decemcellulare</name>
    <dbReference type="NCBI Taxonomy" id="57161"/>
    <lineage>
        <taxon>Eukaryota</taxon>
        <taxon>Fungi</taxon>
        <taxon>Dikarya</taxon>
        <taxon>Ascomycota</taxon>
        <taxon>Pezizomycotina</taxon>
        <taxon>Sordariomycetes</taxon>
        <taxon>Hypocreomycetidae</taxon>
        <taxon>Hypocreales</taxon>
        <taxon>Nectriaceae</taxon>
        <taxon>Fusarium</taxon>
        <taxon>Fusarium decemcellulare species complex</taxon>
    </lineage>
</organism>
<dbReference type="Proteomes" id="UP001148629">
    <property type="component" value="Unassembled WGS sequence"/>
</dbReference>
<keyword evidence="2" id="KW-1185">Reference proteome</keyword>
<accession>A0ACC1SM71</accession>
<protein>
    <submittedName>
        <fullName evidence="1">Uncharacterized protein</fullName>
    </submittedName>
</protein>